<organism evidence="6 7">
    <name type="scientific">Methylomonas fluvii</name>
    <dbReference type="NCBI Taxonomy" id="1854564"/>
    <lineage>
        <taxon>Bacteria</taxon>
        <taxon>Pseudomonadati</taxon>
        <taxon>Pseudomonadota</taxon>
        <taxon>Gammaproteobacteria</taxon>
        <taxon>Methylococcales</taxon>
        <taxon>Methylococcaceae</taxon>
        <taxon>Methylomonas</taxon>
    </lineage>
</organism>
<dbReference type="PROSITE" id="PS51891">
    <property type="entry name" value="CENP_V_GFA"/>
    <property type="match status" value="1"/>
</dbReference>
<evidence type="ECO:0000313" key="7">
    <source>
        <dbReference type="Proteomes" id="UP000641152"/>
    </source>
</evidence>
<dbReference type="PANTHER" id="PTHR33337:SF40">
    <property type="entry name" value="CENP-V_GFA DOMAIN-CONTAINING PROTEIN-RELATED"/>
    <property type="match status" value="1"/>
</dbReference>
<keyword evidence="7" id="KW-1185">Reference proteome</keyword>
<feature type="domain" description="CENP-V/GFA" evidence="5">
    <location>
        <begin position="4"/>
        <end position="121"/>
    </location>
</feature>
<gene>
    <name evidence="6" type="ORF">EBB_14980</name>
</gene>
<dbReference type="SUPFAM" id="SSF51316">
    <property type="entry name" value="Mss4-like"/>
    <property type="match status" value="1"/>
</dbReference>
<evidence type="ECO:0000256" key="4">
    <source>
        <dbReference type="ARBA" id="ARBA00023239"/>
    </source>
</evidence>
<dbReference type="PANTHER" id="PTHR33337">
    <property type="entry name" value="GFA DOMAIN-CONTAINING PROTEIN"/>
    <property type="match status" value="1"/>
</dbReference>
<proteinExistence type="inferred from homology"/>
<evidence type="ECO:0000256" key="3">
    <source>
        <dbReference type="ARBA" id="ARBA00022833"/>
    </source>
</evidence>
<comment type="caution">
    <text evidence="6">The sequence shown here is derived from an EMBL/GenBank/DDBJ whole genome shotgun (WGS) entry which is preliminary data.</text>
</comment>
<accession>A0ABR9DFD4</accession>
<evidence type="ECO:0000313" key="6">
    <source>
        <dbReference type="EMBL" id="MBD9361800.1"/>
    </source>
</evidence>
<evidence type="ECO:0000256" key="2">
    <source>
        <dbReference type="ARBA" id="ARBA00022723"/>
    </source>
</evidence>
<dbReference type="RefSeq" id="WP_192394570.1">
    <property type="nucleotide sequence ID" value="NZ_CAJHIU010000002.1"/>
</dbReference>
<sequence length="139" mass="15230">MDKTLGKCTCGELEFECEGDPINSVFCYCPSCQRLTNSDKWFGLWYPKNNMKLLKGEPVVFIRKGNSGKNMEHLFCGGCGTTIAAFCEAGDFYSVAASCLKNGSRVLPKMLIYTSQAASWAQFPSDIPKFDILPPGMGG</sequence>
<keyword evidence="3" id="KW-0862">Zinc</keyword>
<protein>
    <submittedName>
        <fullName evidence="6">GFA family protein</fullName>
    </submittedName>
</protein>
<comment type="similarity">
    <text evidence="1">Belongs to the Gfa family.</text>
</comment>
<evidence type="ECO:0000259" key="5">
    <source>
        <dbReference type="PROSITE" id="PS51891"/>
    </source>
</evidence>
<dbReference type="Gene3D" id="3.90.1590.10">
    <property type="entry name" value="glutathione-dependent formaldehyde- activating enzyme (gfa)"/>
    <property type="match status" value="1"/>
</dbReference>
<evidence type="ECO:0000256" key="1">
    <source>
        <dbReference type="ARBA" id="ARBA00005495"/>
    </source>
</evidence>
<keyword evidence="4" id="KW-0456">Lyase</keyword>
<reference evidence="6 7" key="1">
    <citation type="submission" date="2020-09" db="EMBL/GenBank/DDBJ databases">
        <title>Methylomonas albis sp. nov. and Methylomonas fluvii sp. nov.: Two cold-adapted methanotrophs from the River Elbe and an amended description of Methylovulum psychrotolerans strain Eb1.</title>
        <authorList>
            <person name="Bussmann I.K."/>
            <person name="Klings K.-W."/>
            <person name="Warnstedt J."/>
            <person name="Hoppert M."/>
            <person name="Saborowski A."/>
            <person name="Horn F."/>
            <person name="Liebner S."/>
        </authorList>
    </citation>
    <scope>NUCLEOTIDE SEQUENCE [LARGE SCALE GENOMIC DNA]</scope>
    <source>
        <strain evidence="6 7">EbB</strain>
    </source>
</reference>
<keyword evidence="2" id="KW-0479">Metal-binding</keyword>
<dbReference type="InterPro" id="IPR011057">
    <property type="entry name" value="Mss4-like_sf"/>
</dbReference>
<dbReference type="InterPro" id="IPR006913">
    <property type="entry name" value="CENP-V/GFA"/>
</dbReference>
<dbReference type="Pfam" id="PF04828">
    <property type="entry name" value="GFA"/>
    <property type="match status" value="1"/>
</dbReference>
<dbReference type="Proteomes" id="UP000641152">
    <property type="component" value="Unassembled WGS sequence"/>
</dbReference>
<dbReference type="EMBL" id="JACXST010000002">
    <property type="protein sequence ID" value="MBD9361800.1"/>
    <property type="molecule type" value="Genomic_DNA"/>
</dbReference>
<name>A0ABR9DFD4_9GAMM</name>